<evidence type="ECO:0000313" key="2">
    <source>
        <dbReference type="EMBL" id="KAG8514047.1"/>
    </source>
</evidence>
<sequence length="3148" mass="357731">LAGCLVAARPSPGNRVYTHSKPRPGRVNMAARNTFSMSPSNLSHNSVSPSRLPPTPPPTLTAVSKSPMESKSSSPIPQPHSTCPEESLPLAVFYGPLDAKNPLLATCEKEIRELLTFMKRKKALAKTEEQKHEFHRRCATLLFNIWTKYGPRLPAAYYNEKLLTVGDSLCEIKEYKLALLQCYGRYLQQFSTNFEEKETDVDQFRAAFFPKGLGDKTAIHTLHALNGKNICNYKLVCESDMNLQNKESVTQCLRILSSFRLIMQVALPQEPLCWIIYNGTIYIYTICRKLMVMGQASKALEYLLWASACMESSVPLLSTRYLTWRATLYTAVCQCYYDCQAGIYGEAFARRALAKIDELRQLELMSSSQSHEDTRSYYREATIKMAVMIFKRGVFESRRRNKAFFRPKIRVNIREAQTLLWPRTVTEKLLDEMFDSTASRFLAVLDALSDSNRRTLQAGPVVTDEVEVRDVVSELFVAGKDLFLMSTTSTDGLFRFPNTSLLQLIIKGENVISMDAAMRFVKLAFTHEEWGLFESAAGYLLELLQRQDDPGSKKAEKDLILLLAIEPLINLKRNKGLIFPLENYKEGRSAQHYLKKYVSPNTSLKTSGHSEDVYHLAEILYVCICDCPQDVLPDKEITVDIISFLWQKCKPGIQRISTSRSDYAKFVQKLSTNKWVYLLWQINEIIQCYPMEDIDIVMVAEVTLRLSEILESLGNPRRKFKKSLELPVRKDTDEHHGSFRGSLEVLPLIKMKPMEQLFLAYKLLDKAINGINVNCMLTTLPNGSSVIDHCHTKYTHNTDGNIYKPVTPNSFIMDLHLELIQSQHRVAVALLDQLQVFQTPTVSKTVSTKGPEKLKQSESTDCFSELSIMNKIKKNKLSQAIYLMQKALLIFEKDAASTSSHNLLMEAYSLIEKAEAEQNSLYSYQKYLENSKRKKSKIPPPPILMSRTHCSVTLKPAPFVSDVKVSWYCILGCKVKGSYGKVRLNNNHLPNSGEAIPADGKSIFEVKGLETNEKYIFAIAAYSSTGKLVGDAVGESTKPILIYPPLSAVTARTFLTQVAYQIGNYELAKKVFSPVWDYFVASPHHDEQSVISLSNIMTITQRRLYPDILAETSSILLYLFLRNVFVTSDIKIKEENLFCDNIKGNEIFPSQQIARLIECERVLVALELSNYLNDSSYTLQAVIQCYGLLAPIIYHNIVLVPAVQILIKCIVALQGLPNIVHSKKHMASFESIQHMIACCVFYITKILRSWKEYDLAVMIINYGKKMLDITPKCKSLFGFVESEEVPQEDSKKTSTTKKPQQVLSEKINEQLGLLETHLLKLTKQSNVTTELQGTEDPIFLYPIVLNWSVMMKCLNEEKFHLLIDIANPVNDFLRRRNESLIGLKRVKSKDTASSKKTAKPMRKFKAAPTEGTQRRKSRRKETLKDFFRRNPSLSEMSEQERNKRADVRKIAHRRLVYHLNPLVNNYVKKKRFHQIFLEEIPWKSQMNLYLAIAHFNLVLVKLGDRTKMKSSTLHKMVSFQSCDPSMFSLYNSGTVLPTGKLTIESYKVMLDFLHTAKKRKANLPSDAEEFSVLINSKMSDETISKTQMAYDSDSQSGVSSKDKDRTTPSSLLDHFTKVFLYIRRAMVLAHRGGYWTLLQNCCRALWNFTQELQILLKQAVDLYKTFPISQDGFLCTAALPFYLGADLLIDMLIELQNVNAIKVIEEKGEFSVPSCYGNIKNDNGGSSLTFEHPLDDVNVVDLKWIHDFVLKSLEYLYQVEKWETLVSLAIQFNIISHERYTEQVTPLLVYAQRQLLLRVSKLNDTVVTQQPCERYEAEHSEKITCRNFIGKQLQINPSAKKTIAGNISETLQKLIFSEYSQAKEHISVPLDVTDTLKCFRETLGKSRYHNRSIRHSRKLLSLLLAQTQGDRAVNNSKFTSGKVEFCLGTEEMHMPTPPDLSQENFRVFSSVEKSKLPYSQLGLVISSYHETIDVLQASNQRSLKVQALNELGSLLIFAGKKRAAFKCWTQALDDIFRKQDVLHTWKELGALATSATNSYSPSGLKDYSEEFLLKVGIWGCLQGAVISAKIAQFITTLDVEKRTNCCLLSALLFQGLLRTTLPHPKAERCYAQYEITQLLPGIELFSDRYRADICSVVASLYYVIRELHFVGQNLLVSNFILFYFVLTLPLLALYQYFVSGICQDLVRNLEARILKIEILIDLRFFSEAFYEMSQIFHGKNMPSSTPAGSKTTGKMKVFQSFDSGKPLTSKENIQALDELMNKGNPQTLVAVSQQHLLNKFSFVKAYFLIKVAATINCVPENTVKTICYGSTSERNKGNPPSLKELYLKDDGTLLPQFSKENSDFPFNTLKSILLTEAEDRLNTLVSEMGPNHRSLTQLSASQLEIVVASQLQLAGIALQRHRAAYSAAIAFSTLKLLQDSKLFKKKVVQDDTGNSTSTRSFATENKDEELLDPISLNSREYFNIHLWLRCCLALVTAFVAQICENDMTDYVSLINEACMEAKSSGDSELQAEFLMQAVIIGLQEKHLKADIIRNLQDIIHLLDGNEFISPRSHLTLVRSMLLLDDLTKADKFKENPSSKIEKLNLLTQCHNILIEQKLNFLIPNISQFLISVFLFQMLTFGETIEFPLSNTDYASPLQPLKNIYLPHVMLLGKTKMRIGHTVAKQVYYTSRKKDPSKWLPALHLFEMALKLCKTSAKETPEVEAEILFQKGKIERQILMEDRASNLQPESLFKAIQLSLKNDQNSGLIRDSYLEMALLFLHLRKPKSKLSTSVNTRRQSSVKEQVLHRFETYTSLAWIAIRAATQVSEAVLAINLLIGKKNARTDKVSEEALPNIPEFANVDLLSSYTDYLLDNYQVVFQTGCTFSYQSIDTFSQTDATKNIETKVDITWILLLRYYIHLQRINNMSKLLASLKPESGITLPDDTLLTSLFNSGLILRQKEMHFFLKRFLQLYSSSCIDEFPKELLQGLEYLPFSEKVIYESSHKIGHENSLHSNVSLKLSASPSDGSVATSDMAIQALNKELCFQWYIPPLERAPKETEPMVLLLYAYNTKPLKISDIKYTTFNQLFVGSFWVPLYRQKLSNLTQIAEISLPTSPEVTSSEISQVQEMEETSIDKEMECMIIECCSEITALFLSDGETAPLTEVCVF</sequence>
<proteinExistence type="predicted"/>
<dbReference type="PANTHER" id="PTHR33487">
    <property type="entry name" value="CILIA- AND FLAGELLA-ASSOCIATED PROTEIN 54"/>
    <property type="match status" value="1"/>
</dbReference>
<evidence type="ECO:0000313" key="3">
    <source>
        <dbReference type="Proteomes" id="UP000700334"/>
    </source>
</evidence>
<dbReference type="PANTHER" id="PTHR33487:SF1">
    <property type="entry name" value="CILIA- AND FLAGELLA-ASSOCIATED PROTEIN 54"/>
    <property type="match status" value="1"/>
</dbReference>
<keyword evidence="2" id="KW-0282">Flagellum</keyword>
<gene>
    <name evidence="2" type="ORF">J0S82_003647</name>
</gene>
<feature type="compositionally biased region" description="Basic residues" evidence="1">
    <location>
        <begin position="1396"/>
        <end position="1405"/>
    </location>
</feature>
<dbReference type="Pfam" id="PF14858">
    <property type="entry name" value="CFAP54_N"/>
    <property type="match status" value="1"/>
</dbReference>
<feature type="compositionally biased region" description="Polar residues" evidence="1">
    <location>
        <begin position="1588"/>
        <end position="1599"/>
    </location>
</feature>
<reference evidence="2" key="1">
    <citation type="journal article" date="2021" name="Evol. Appl.">
        <title>The genome of the Pyrenean desman and the effects of bottlenecks and inbreeding on the genomic landscape of an endangered species.</title>
        <authorList>
            <person name="Escoda L."/>
            <person name="Castresana J."/>
        </authorList>
    </citation>
    <scope>NUCLEOTIDE SEQUENCE</scope>
    <source>
        <strain evidence="2">IBE-C5619</strain>
    </source>
</reference>
<accession>A0A8J6A8F6</accession>
<dbReference type="InterPro" id="IPR027912">
    <property type="entry name" value="CFAP54"/>
</dbReference>
<feature type="compositionally biased region" description="Low complexity" evidence="1">
    <location>
        <begin position="60"/>
        <end position="75"/>
    </location>
</feature>
<feature type="region of interest" description="Disordered" evidence="1">
    <location>
        <begin position="1387"/>
        <end position="1423"/>
    </location>
</feature>
<keyword evidence="2" id="KW-0969">Cilium</keyword>
<evidence type="ECO:0000256" key="1">
    <source>
        <dbReference type="SAM" id="MobiDB-lite"/>
    </source>
</evidence>
<dbReference type="OrthoDB" id="2104158at2759"/>
<feature type="region of interest" description="Disordered" evidence="1">
    <location>
        <begin position="36"/>
        <end position="83"/>
    </location>
</feature>
<feature type="compositionally biased region" description="Polar residues" evidence="1">
    <location>
        <begin position="36"/>
        <end position="49"/>
    </location>
</feature>
<keyword evidence="3" id="KW-1185">Reference proteome</keyword>
<feature type="region of interest" description="Disordered" evidence="1">
    <location>
        <begin position="1588"/>
        <end position="1608"/>
    </location>
</feature>
<keyword evidence="2" id="KW-0966">Cell projection</keyword>
<protein>
    <submittedName>
        <fullName evidence="2">Cilia- and flagella-associated protein 54</fullName>
    </submittedName>
</protein>
<dbReference type="EMBL" id="JAGFMF010011752">
    <property type="protein sequence ID" value="KAG8514047.1"/>
    <property type="molecule type" value="Genomic_DNA"/>
</dbReference>
<dbReference type="GO" id="GO:0060271">
    <property type="term" value="P:cilium assembly"/>
    <property type="evidence" value="ECO:0007669"/>
    <property type="project" value="TreeGrafter"/>
</dbReference>
<feature type="non-terminal residue" evidence="2">
    <location>
        <position position="1"/>
    </location>
</feature>
<dbReference type="Proteomes" id="UP000700334">
    <property type="component" value="Unassembled WGS sequence"/>
</dbReference>
<name>A0A8J6A8F6_GALPY</name>
<comment type="caution">
    <text evidence="2">The sequence shown here is derived from an EMBL/GenBank/DDBJ whole genome shotgun (WGS) entry which is preliminary data.</text>
</comment>
<organism evidence="2 3">
    <name type="scientific">Galemys pyrenaicus</name>
    <name type="common">Iberian desman</name>
    <name type="synonym">Pyrenean desman</name>
    <dbReference type="NCBI Taxonomy" id="202257"/>
    <lineage>
        <taxon>Eukaryota</taxon>
        <taxon>Metazoa</taxon>
        <taxon>Chordata</taxon>
        <taxon>Craniata</taxon>
        <taxon>Vertebrata</taxon>
        <taxon>Euteleostomi</taxon>
        <taxon>Mammalia</taxon>
        <taxon>Eutheria</taxon>
        <taxon>Laurasiatheria</taxon>
        <taxon>Eulipotyphla</taxon>
        <taxon>Talpidae</taxon>
        <taxon>Galemys</taxon>
    </lineage>
</organism>